<dbReference type="PANTHER" id="PTHR11730:SF6">
    <property type="entry name" value="AMMONIUM TRANSPORTER"/>
    <property type="match status" value="1"/>
</dbReference>
<evidence type="ECO:0000256" key="8">
    <source>
        <dbReference type="SAM" id="MobiDB-lite"/>
    </source>
</evidence>
<feature type="non-terminal residue" evidence="11">
    <location>
        <position position="1"/>
    </location>
</feature>
<dbReference type="Proteomes" id="UP000053660">
    <property type="component" value="Unassembled WGS sequence"/>
</dbReference>
<feature type="transmembrane region" description="Helical" evidence="9">
    <location>
        <begin position="13"/>
        <end position="35"/>
    </location>
</feature>
<dbReference type="OrthoDB" id="534912at2759"/>
<reference evidence="11 12" key="1">
    <citation type="submission" date="2014-03" db="EMBL/GenBank/DDBJ databases">
        <title>Draft genome of the hookworm Oesophagostomum dentatum.</title>
        <authorList>
            <person name="Mitreva M."/>
        </authorList>
    </citation>
    <scope>NUCLEOTIDE SEQUENCE [LARGE SCALE GENOMIC DNA]</scope>
    <source>
        <strain evidence="11 12">OD-Hann</strain>
    </source>
</reference>
<dbReference type="InterPro" id="IPR024041">
    <property type="entry name" value="NH4_transpt_AmtB-like_dom"/>
</dbReference>
<feature type="transmembrane region" description="Helical" evidence="9">
    <location>
        <begin position="56"/>
        <end position="78"/>
    </location>
</feature>
<feature type="transmembrane region" description="Helical" evidence="9">
    <location>
        <begin position="224"/>
        <end position="249"/>
    </location>
</feature>
<feature type="transmembrane region" description="Helical" evidence="9">
    <location>
        <begin position="90"/>
        <end position="115"/>
    </location>
</feature>
<feature type="compositionally biased region" description="Basic and acidic residues" evidence="8">
    <location>
        <begin position="637"/>
        <end position="652"/>
    </location>
</feature>
<feature type="domain" description="Ammonium transporter AmtB-like" evidence="10">
    <location>
        <begin position="415"/>
        <end position="562"/>
    </location>
</feature>
<dbReference type="GO" id="GO:0008519">
    <property type="term" value="F:ammonium channel activity"/>
    <property type="evidence" value="ECO:0007669"/>
    <property type="project" value="InterPro"/>
</dbReference>
<evidence type="ECO:0000313" key="12">
    <source>
        <dbReference type="Proteomes" id="UP000053660"/>
    </source>
</evidence>
<evidence type="ECO:0000259" key="10">
    <source>
        <dbReference type="Pfam" id="PF00909"/>
    </source>
</evidence>
<dbReference type="SUPFAM" id="SSF111352">
    <property type="entry name" value="Ammonium transporter"/>
    <property type="match status" value="2"/>
</dbReference>
<dbReference type="EMBL" id="KN549698">
    <property type="protein sequence ID" value="KHJ96316.1"/>
    <property type="molecule type" value="Genomic_DNA"/>
</dbReference>
<evidence type="ECO:0000256" key="5">
    <source>
        <dbReference type="ARBA" id="ARBA00022989"/>
    </source>
</evidence>
<feature type="transmembrane region" description="Helical" evidence="9">
    <location>
        <begin position="510"/>
        <end position="535"/>
    </location>
</feature>
<dbReference type="AlphaFoldDB" id="A0A0B1TJN9"/>
<organism evidence="11 12">
    <name type="scientific">Oesophagostomum dentatum</name>
    <name type="common">Nodular worm</name>
    <dbReference type="NCBI Taxonomy" id="61180"/>
    <lineage>
        <taxon>Eukaryota</taxon>
        <taxon>Metazoa</taxon>
        <taxon>Ecdysozoa</taxon>
        <taxon>Nematoda</taxon>
        <taxon>Chromadorea</taxon>
        <taxon>Rhabditida</taxon>
        <taxon>Rhabditina</taxon>
        <taxon>Rhabditomorpha</taxon>
        <taxon>Strongyloidea</taxon>
        <taxon>Strongylidae</taxon>
        <taxon>Oesophagostomum</taxon>
    </lineage>
</organism>
<feature type="region of interest" description="Disordered" evidence="8">
    <location>
        <begin position="616"/>
        <end position="691"/>
    </location>
</feature>
<evidence type="ECO:0000256" key="4">
    <source>
        <dbReference type="ARBA" id="ARBA00022692"/>
    </source>
</evidence>
<dbReference type="GO" id="GO:0005886">
    <property type="term" value="C:plasma membrane"/>
    <property type="evidence" value="ECO:0007669"/>
    <property type="project" value="TreeGrafter"/>
</dbReference>
<keyword evidence="7" id="KW-0924">Ammonia transport</keyword>
<comment type="similarity">
    <text evidence="2">Belongs to the ammonia transporter channel (TC 1.A.11.2) family.</text>
</comment>
<keyword evidence="4 9" id="KW-0812">Transmembrane</keyword>
<dbReference type="GO" id="GO:0097272">
    <property type="term" value="P:ammonium homeostasis"/>
    <property type="evidence" value="ECO:0007669"/>
    <property type="project" value="TreeGrafter"/>
</dbReference>
<keyword evidence="12" id="KW-1185">Reference proteome</keyword>
<feature type="transmembrane region" description="Helical" evidence="9">
    <location>
        <begin position="465"/>
        <end position="490"/>
    </location>
</feature>
<keyword evidence="5 9" id="KW-1133">Transmembrane helix</keyword>
<evidence type="ECO:0000256" key="1">
    <source>
        <dbReference type="ARBA" id="ARBA00004141"/>
    </source>
</evidence>
<feature type="transmembrane region" description="Helical" evidence="9">
    <location>
        <begin position="436"/>
        <end position="453"/>
    </location>
</feature>
<name>A0A0B1TJN9_OESDE</name>
<comment type="subcellular location">
    <subcellularLocation>
        <location evidence="1">Membrane</location>
        <topology evidence="1">Multi-pass membrane protein</topology>
    </subcellularLocation>
</comment>
<proteinExistence type="inferred from homology"/>
<evidence type="ECO:0000313" key="11">
    <source>
        <dbReference type="EMBL" id="KHJ96316.1"/>
    </source>
</evidence>
<feature type="compositionally biased region" description="Low complexity" evidence="8">
    <location>
        <begin position="661"/>
        <end position="673"/>
    </location>
</feature>
<evidence type="ECO:0000256" key="7">
    <source>
        <dbReference type="ARBA" id="ARBA00023177"/>
    </source>
</evidence>
<protein>
    <submittedName>
        <fullName evidence="11">Ammonium transporter</fullName>
    </submittedName>
</protein>
<gene>
    <name evidence="11" type="ORF">OESDEN_03723</name>
</gene>
<evidence type="ECO:0000256" key="3">
    <source>
        <dbReference type="ARBA" id="ARBA00022448"/>
    </source>
</evidence>
<keyword evidence="3" id="KW-0813">Transport</keyword>
<dbReference type="PANTHER" id="PTHR11730">
    <property type="entry name" value="AMMONIUM TRANSPORTER"/>
    <property type="match status" value="1"/>
</dbReference>
<evidence type="ECO:0000256" key="6">
    <source>
        <dbReference type="ARBA" id="ARBA00023136"/>
    </source>
</evidence>
<feature type="transmembrane region" description="Helical" evidence="9">
    <location>
        <begin position="147"/>
        <end position="167"/>
    </location>
</feature>
<keyword evidence="6 9" id="KW-0472">Membrane</keyword>
<dbReference type="InterPro" id="IPR029020">
    <property type="entry name" value="Ammonium/urea_transptr"/>
</dbReference>
<feature type="transmembrane region" description="Helical" evidence="9">
    <location>
        <begin position="122"/>
        <end position="141"/>
    </location>
</feature>
<dbReference type="Gene3D" id="1.10.3430.10">
    <property type="entry name" value="Ammonium transporter AmtB like domains"/>
    <property type="match status" value="2"/>
</dbReference>
<feature type="domain" description="Ammonium transporter AmtB-like" evidence="10">
    <location>
        <begin position="11"/>
        <end position="276"/>
    </location>
</feature>
<dbReference type="Pfam" id="PF00909">
    <property type="entry name" value="Ammonium_transp"/>
    <property type="match status" value="2"/>
</dbReference>
<accession>A0A0B1TJN9</accession>
<evidence type="ECO:0000256" key="9">
    <source>
        <dbReference type="SAM" id="Phobius"/>
    </source>
</evidence>
<sequence length="691" mass="75416">ILHTSINVCTKDFAGAGVVHLCGGTISFAAAYIMGPRIGRFPEDGEEESIEIKGHSVPFAALGGFILMFGFLAFNGGSMADIVKPGEGNIVALAMVNTIMCGAFAALTFLIIHFLTMGKWTLLLTINACLAGMVSACAGCNRMEPWASSFTGIGAGLIYLGLSHFMIKMKVDDPLDAFAVHAGGGFWGLMSSCIIAHDGIVYAISDAIANNHGALSCRQAFAQFGWQLICALAIIAWSLLWMVPIFLFLRKIGKLRVTAEVEINGLDIYKHGEAAYPLHAYGHGWDEYEPIKEKSKSTSANHRELTQHAEISLEKLAAAYERRTSVAPTAFFTSNGDGPRRKSLYQNPSHYEHPEHHFQAREKKRVQKRVTHNPDVEIATAPSAPSTAKSSQADIISDMYEDGPQKIDEIKLLLICSGMVSACAGCNRMEPWASSFTGIGAGLIYLGLSHFMIKMRVDDPLDAFAVHAGGGFWGLMSSCIIAHDGIVYAISDAIASNHGALSCRQAFAQFGWQLICALAIIAWSLLWMVPIFLFLRKIGKLRVTAEVEINGLDIYKHGEAAYPLHAYGHGWDEYEPIKEKSKSASANQRELAEHAEISLEKLAAAYERRTSVAPTAFFTSTNGDGPRRKSLYQNPSHYEHPEHHFQAKRKEESAEEDVEIATAPSAPSTAKSSQADIISDMYEDGPQKMYV</sequence>
<evidence type="ECO:0000256" key="2">
    <source>
        <dbReference type="ARBA" id="ARBA00005887"/>
    </source>
</evidence>